<reference evidence="3 4" key="1">
    <citation type="journal article" date="2019" name="Int. J. Syst. Evol. Microbiol.">
        <title>The Global Catalogue of Microorganisms (GCM) 10K type strain sequencing project: providing services to taxonomists for standard genome sequencing and annotation.</title>
        <authorList>
            <consortium name="The Broad Institute Genomics Platform"/>
            <consortium name="The Broad Institute Genome Sequencing Center for Infectious Disease"/>
            <person name="Wu L."/>
            <person name="Ma J."/>
        </authorList>
    </citation>
    <scope>NUCLEOTIDE SEQUENCE [LARGE SCALE GENOMIC DNA]</scope>
    <source>
        <strain evidence="3 4">GX21</strain>
    </source>
</reference>
<evidence type="ECO:0000313" key="3">
    <source>
        <dbReference type="EMBL" id="MFC7253918.1"/>
    </source>
</evidence>
<protein>
    <submittedName>
        <fullName evidence="3">Uncharacterized protein</fullName>
    </submittedName>
</protein>
<feature type="region of interest" description="Disordered" evidence="1">
    <location>
        <begin position="31"/>
        <end position="61"/>
    </location>
</feature>
<sequence length="91" mass="9674">MAFELGFLVGSLAILGVVLYFTRIRGPTLPHEATMAEGQEEETPDRDVAGDARVPPVDPTGPTCELCGENPAARSVNGMQVCPKCDEDLLS</sequence>
<feature type="transmembrane region" description="Helical" evidence="2">
    <location>
        <begin position="6"/>
        <end position="22"/>
    </location>
</feature>
<evidence type="ECO:0000313" key="4">
    <source>
        <dbReference type="Proteomes" id="UP001596434"/>
    </source>
</evidence>
<gene>
    <name evidence="3" type="ORF">ACFQKE_01120</name>
</gene>
<dbReference type="Proteomes" id="UP001596434">
    <property type="component" value="Unassembled WGS sequence"/>
</dbReference>
<dbReference type="RefSeq" id="WP_379702035.1">
    <property type="nucleotide sequence ID" value="NZ_JBHTAT010000001.1"/>
</dbReference>
<evidence type="ECO:0000256" key="1">
    <source>
        <dbReference type="SAM" id="MobiDB-lite"/>
    </source>
</evidence>
<keyword evidence="2" id="KW-0812">Transmembrane</keyword>
<dbReference type="GeneID" id="96952209"/>
<organism evidence="3 4">
    <name type="scientific">Haloplanus litoreus</name>
    <dbReference type="NCBI Taxonomy" id="767515"/>
    <lineage>
        <taxon>Archaea</taxon>
        <taxon>Methanobacteriati</taxon>
        <taxon>Methanobacteriota</taxon>
        <taxon>Stenosarchaea group</taxon>
        <taxon>Halobacteria</taxon>
        <taxon>Halobacteriales</taxon>
        <taxon>Haloferacaceae</taxon>
        <taxon>Haloplanus</taxon>
    </lineage>
</organism>
<keyword evidence="4" id="KW-1185">Reference proteome</keyword>
<keyword evidence="2" id="KW-1133">Transmembrane helix</keyword>
<dbReference type="EMBL" id="JBHTAT010000001">
    <property type="protein sequence ID" value="MFC7253918.1"/>
    <property type="molecule type" value="Genomic_DNA"/>
</dbReference>
<comment type="caution">
    <text evidence="3">The sequence shown here is derived from an EMBL/GenBank/DDBJ whole genome shotgun (WGS) entry which is preliminary data.</text>
</comment>
<accession>A0ABD5ZTE7</accession>
<proteinExistence type="predicted"/>
<dbReference type="AlphaFoldDB" id="A0ABD5ZTE7"/>
<name>A0ABD5ZTE7_9EURY</name>
<evidence type="ECO:0000256" key="2">
    <source>
        <dbReference type="SAM" id="Phobius"/>
    </source>
</evidence>
<keyword evidence="2" id="KW-0472">Membrane</keyword>